<keyword evidence="2" id="KW-0964">Secreted</keyword>
<dbReference type="AlphaFoldDB" id="A0A5N8WZQ1"/>
<organism evidence="5 6">
    <name type="scientific">Streptomyces acidicola</name>
    <dbReference type="NCBI Taxonomy" id="2596892"/>
    <lineage>
        <taxon>Bacteria</taxon>
        <taxon>Bacillati</taxon>
        <taxon>Actinomycetota</taxon>
        <taxon>Actinomycetes</taxon>
        <taxon>Kitasatosporales</taxon>
        <taxon>Streptomycetaceae</taxon>
        <taxon>Streptomyces</taxon>
    </lineage>
</organism>
<dbReference type="InterPro" id="IPR001343">
    <property type="entry name" value="Hemolysn_Ca-bd"/>
</dbReference>
<comment type="caution">
    <text evidence="5">The sequence shown here is derived from an EMBL/GenBank/DDBJ whole genome shotgun (WGS) entry which is preliminary data.</text>
</comment>
<dbReference type="InterPro" id="IPR011049">
    <property type="entry name" value="Serralysin-like_metalloprot_C"/>
</dbReference>
<accession>A0A5N8WZQ1</accession>
<dbReference type="SUPFAM" id="SSF51120">
    <property type="entry name" value="beta-Roll"/>
    <property type="match status" value="1"/>
</dbReference>
<evidence type="ECO:0000256" key="3">
    <source>
        <dbReference type="SAM" id="MobiDB-lite"/>
    </source>
</evidence>
<gene>
    <name evidence="5" type="ORF">FPZ41_31555</name>
</gene>
<feature type="region of interest" description="Disordered" evidence="3">
    <location>
        <begin position="277"/>
        <end position="313"/>
    </location>
</feature>
<name>A0A5N8WZQ1_9ACTN</name>
<protein>
    <submittedName>
        <fullName evidence="5">Calcium-binding protein</fullName>
    </submittedName>
</protein>
<dbReference type="Gene3D" id="2.150.10.10">
    <property type="entry name" value="Serralysin-like metalloprotease, C-terminal"/>
    <property type="match status" value="2"/>
</dbReference>
<evidence type="ECO:0000313" key="5">
    <source>
        <dbReference type="EMBL" id="MPY52851.1"/>
    </source>
</evidence>
<sequence length="313" mass="31592">MPSRPLRMVGRRMPRVTSALALTLGAGLAAPVLLAGSAGAATSSATAELNGKEVVYTAASGQTNKLTVTASKSSGLETITYVIDDVVPITAGSGCAYPDSADNTKVSCEVTTLESQDPYATLDMALGDGDDTVTYTNNTDQAYYFASIDLGAGKDTLNETPGVQGNDVNGGEGDDTLTVDAVTVVRGGGGNDTIHAGEGTIAQGGDGNDTIYSTGEESAVDGGAGDDVIRGGAGRQNLSGGDGDDEIYGEDGNDYLYGGRGDDFLYGGKGNDILYGNSGNDTIYGNSGDDELYGGPGQDTLSGGPGTNIVRQD</sequence>
<dbReference type="InterPro" id="IPR050557">
    <property type="entry name" value="RTX_toxin/Mannuronan_C5-epim"/>
</dbReference>
<keyword evidence="4" id="KW-0732">Signal</keyword>
<reference evidence="5 6" key="1">
    <citation type="submission" date="2019-09" db="EMBL/GenBank/DDBJ databases">
        <authorList>
            <person name="Duangmal K."/>
            <person name="Teo W.F.A."/>
            <person name="Lipun K."/>
        </authorList>
    </citation>
    <scope>NUCLEOTIDE SEQUENCE [LARGE SCALE GENOMIC DNA]</scope>
    <source>
        <strain evidence="5 6">K1PN6</strain>
    </source>
</reference>
<dbReference type="GO" id="GO:0005576">
    <property type="term" value="C:extracellular region"/>
    <property type="evidence" value="ECO:0007669"/>
    <property type="project" value="UniProtKB-SubCell"/>
</dbReference>
<dbReference type="PRINTS" id="PR00313">
    <property type="entry name" value="CABNDNGRPT"/>
</dbReference>
<dbReference type="PROSITE" id="PS00330">
    <property type="entry name" value="HEMOLYSIN_CALCIUM"/>
    <property type="match status" value="1"/>
</dbReference>
<evidence type="ECO:0000256" key="1">
    <source>
        <dbReference type="ARBA" id="ARBA00004613"/>
    </source>
</evidence>
<evidence type="ECO:0000256" key="2">
    <source>
        <dbReference type="ARBA" id="ARBA00022525"/>
    </source>
</evidence>
<dbReference type="EMBL" id="VMNX01000158">
    <property type="protein sequence ID" value="MPY52851.1"/>
    <property type="molecule type" value="Genomic_DNA"/>
</dbReference>
<proteinExistence type="predicted"/>
<dbReference type="InterPro" id="IPR018511">
    <property type="entry name" value="Hemolysin-typ_Ca-bd_CS"/>
</dbReference>
<feature type="chain" id="PRO_5024443312" evidence="4">
    <location>
        <begin position="41"/>
        <end position="313"/>
    </location>
</feature>
<comment type="subcellular location">
    <subcellularLocation>
        <location evidence="1">Secreted</location>
    </subcellularLocation>
</comment>
<feature type="signal peptide" evidence="4">
    <location>
        <begin position="1"/>
        <end position="40"/>
    </location>
</feature>
<dbReference type="GO" id="GO:0005509">
    <property type="term" value="F:calcium ion binding"/>
    <property type="evidence" value="ECO:0007669"/>
    <property type="project" value="InterPro"/>
</dbReference>
<keyword evidence="6" id="KW-1185">Reference proteome</keyword>
<dbReference type="Proteomes" id="UP000373149">
    <property type="component" value="Unassembled WGS sequence"/>
</dbReference>
<evidence type="ECO:0000256" key="4">
    <source>
        <dbReference type="SAM" id="SignalP"/>
    </source>
</evidence>
<dbReference type="PANTHER" id="PTHR38340">
    <property type="entry name" value="S-LAYER PROTEIN"/>
    <property type="match status" value="1"/>
</dbReference>
<evidence type="ECO:0000313" key="6">
    <source>
        <dbReference type="Proteomes" id="UP000373149"/>
    </source>
</evidence>
<dbReference type="PANTHER" id="PTHR38340:SF1">
    <property type="entry name" value="S-LAYER PROTEIN"/>
    <property type="match status" value="1"/>
</dbReference>
<dbReference type="Pfam" id="PF00353">
    <property type="entry name" value="HemolysinCabind"/>
    <property type="match status" value="4"/>
</dbReference>